<feature type="chain" id="PRO_5007890526" evidence="4">
    <location>
        <begin position="20"/>
        <end position="315"/>
    </location>
</feature>
<dbReference type="Gene3D" id="2.60.120.200">
    <property type="match status" value="1"/>
</dbReference>
<gene>
    <name evidence="6" type="ORF">CALVIDRAFT_513503</name>
</gene>
<dbReference type="EMBL" id="KV417280">
    <property type="protein sequence ID" value="KZO97228.1"/>
    <property type="molecule type" value="Genomic_DNA"/>
</dbReference>
<feature type="signal peptide" evidence="4">
    <location>
        <begin position="1"/>
        <end position="19"/>
    </location>
</feature>
<dbReference type="FunFam" id="2.60.120.200:FF:000114">
    <property type="entry name" value="Probable endo-1,3(4)-beta-glucanase NFIA_089530"/>
    <property type="match status" value="1"/>
</dbReference>
<dbReference type="GO" id="GO:0004553">
    <property type="term" value="F:hydrolase activity, hydrolyzing O-glycosyl compounds"/>
    <property type="evidence" value="ECO:0007669"/>
    <property type="project" value="InterPro"/>
</dbReference>
<dbReference type="CDD" id="cd02181">
    <property type="entry name" value="GH16_fungal_Lam16A_glucanase"/>
    <property type="match status" value="1"/>
</dbReference>
<feature type="domain" description="GH16" evidence="5">
    <location>
        <begin position="37"/>
        <end position="302"/>
    </location>
</feature>
<keyword evidence="2 6" id="KW-0378">Hydrolase</keyword>
<dbReference type="PANTHER" id="PTHR10963:SF24">
    <property type="entry name" value="GLYCOSIDASE C21B10.07-RELATED"/>
    <property type="match status" value="1"/>
</dbReference>
<keyword evidence="4" id="KW-0732">Signal</keyword>
<evidence type="ECO:0000313" key="6">
    <source>
        <dbReference type="EMBL" id="KZO97228.1"/>
    </source>
</evidence>
<dbReference type="GO" id="GO:0009251">
    <property type="term" value="P:glucan catabolic process"/>
    <property type="evidence" value="ECO:0007669"/>
    <property type="project" value="TreeGrafter"/>
</dbReference>
<reference evidence="6 7" key="1">
    <citation type="journal article" date="2016" name="Mol. Biol. Evol.">
        <title>Comparative Genomics of Early-Diverging Mushroom-Forming Fungi Provides Insights into the Origins of Lignocellulose Decay Capabilities.</title>
        <authorList>
            <person name="Nagy L.G."/>
            <person name="Riley R."/>
            <person name="Tritt A."/>
            <person name="Adam C."/>
            <person name="Daum C."/>
            <person name="Floudas D."/>
            <person name="Sun H."/>
            <person name="Yadav J.S."/>
            <person name="Pangilinan J."/>
            <person name="Larsson K.H."/>
            <person name="Matsuura K."/>
            <person name="Barry K."/>
            <person name="Labutti K."/>
            <person name="Kuo R."/>
            <person name="Ohm R.A."/>
            <person name="Bhattacharya S.S."/>
            <person name="Shirouzu T."/>
            <person name="Yoshinaga Y."/>
            <person name="Martin F.M."/>
            <person name="Grigoriev I.V."/>
            <person name="Hibbett D.S."/>
        </authorList>
    </citation>
    <scope>NUCLEOTIDE SEQUENCE [LARGE SCALE GENOMIC DNA]</scope>
    <source>
        <strain evidence="6 7">TUFC12733</strain>
    </source>
</reference>
<dbReference type="AlphaFoldDB" id="A0A167N0U2"/>
<dbReference type="OrthoDB" id="192832at2759"/>
<dbReference type="InterPro" id="IPR000757">
    <property type="entry name" value="Beta-glucanase-like"/>
</dbReference>
<evidence type="ECO:0000313" key="7">
    <source>
        <dbReference type="Proteomes" id="UP000076738"/>
    </source>
</evidence>
<keyword evidence="7" id="KW-1185">Reference proteome</keyword>
<organism evidence="6 7">
    <name type="scientific">Calocera viscosa (strain TUFC12733)</name>
    <dbReference type="NCBI Taxonomy" id="1330018"/>
    <lineage>
        <taxon>Eukaryota</taxon>
        <taxon>Fungi</taxon>
        <taxon>Dikarya</taxon>
        <taxon>Basidiomycota</taxon>
        <taxon>Agaricomycotina</taxon>
        <taxon>Dacrymycetes</taxon>
        <taxon>Dacrymycetales</taxon>
        <taxon>Dacrymycetaceae</taxon>
        <taxon>Calocera</taxon>
    </lineage>
</organism>
<protein>
    <submittedName>
        <fullName evidence="6">Glycoside hydrolase family 16 protein</fullName>
    </submittedName>
</protein>
<dbReference type="InterPro" id="IPR050546">
    <property type="entry name" value="Glycosyl_Hydrlase_16"/>
</dbReference>
<evidence type="ECO:0000256" key="1">
    <source>
        <dbReference type="ARBA" id="ARBA00006865"/>
    </source>
</evidence>
<dbReference type="InterPro" id="IPR013320">
    <property type="entry name" value="ConA-like_dom_sf"/>
</dbReference>
<evidence type="ECO:0000256" key="4">
    <source>
        <dbReference type="SAM" id="SignalP"/>
    </source>
</evidence>
<name>A0A167N0U2_CALVF</name>
<dbReference type="PANTHER" id="PTHR10963">
    <property type="entry name" value="GLYCOSYL HYDROLASE-RELATED"/>
    <property type="match status" value="1"/>
</dbReference>
<evidence type="ECO:0000256" key="3">
    <source>
        <dbReference type="ARBA" id="ARBA00023295"/>
    </source>
</evidence>
<dbReference type="PROSITE" id="PS51762">
    <property type="entry name" value="GH16_2"/>
    <property type="match status" value="1"/>
</dbReference>
<sequence>MFPAISTAVVLGLAGSSLATTYNIQDTYIGSEFLSGFTWEAIADPTNGRVNYVSQATALADNLTFTSSDTLIMRADYTTTLTASGPGRNSVRIQSNNAYTYALMVLDVRHMPEGCATWPAFWTTGATDWPDCGEIDIIEGVNDETPNLTSLHTGANCTMPATGRTMLGTSVSTDCDANDNSNQGCGVDSSFSNSFGPPFNSNGGGIYAMERTSTSISVWFWPRNSGLAPAAVSSGASTLDTSTFGEPDATFVNTDCDIPSHFTAHNIIFDLTLCGDWAGNAYPSTCPSDCIDYVNNNPSDFINAYWDVASLRVYE</sequence>
<evidence type="ECO:0000259" key="5">
    <source>
        <dbReference type="PROSITE" id="PS51762"/>
    </source>
</evidence>
<dbReference type="Proteomes" id="UP000076738">
    <property type="component" value="Unassembled WGS sequence"/>
</dbReference>
<comment type="similarity">
    <text evidence="1">Belongs to the glycosyl hydrolase 16 family.</text>
</comment>
<proteinExistence type="inferred from homology"/>
<keyword evidence="3" id="KW-0326">Glycosidase</keyword>
<evidence type="ECO:0000256" key="2">
    <source>
        <dbReference type="ARBA" id="ARBA00022801"/>
    </source>
</evidence>
<dbReference type="Pfam" id="PF26113">
    <property type="entry name" value="GH16_XgeA"/>
    <property type="match status" value="1"/>
</dbReference>
<accession>A0A167N0U2</accession>
<dbReference type="STRING" id="1330018.A0A167N0U2"/>
<dbReference type="SUPFAM" id="SSF49899">
    <property type="entry name" value="Concanavalin A-like lectins/glucanases"/>
    <property type="match status" value="1"/>
</dbReference>